<dbReference type="InterPro" id="IPR005184">
    <property type="entry name" value="DUF306_Meta_HslJ"/>
</dbReference>
<organism evidence="3 4">
    <name type="scientific">Falsigemmobacter intermedius</name>
    <dbReference type="NCBI Taxonomy" id="1553448"/>
    <lineage>
        <taxon>Bacteria</taxon>
        <taxon>Pseudomonadati</taxon>
        <taxon>Pseudomonadota</taxon>
        <taxon>Alphaproteobacteria</taxon>
        <taxon>Rhodobacterales</taxon>
        <taxon>Paracoccaceae</taxon>
        <taxon>Falsigemmobacter</taxon>
    </lineage>
</organism>
<dbReference type="PANTHER" id="PTHR35535:SF1">
    <property type="entry name" value="HEAT SHOCK PROTEIN HSLJ"/>
    <property type="match status" value="1"/>
</dbReference>
<evidence type="ECO:0000256" key="1">
    <source>
        <dbReference type="SAM" id="SignalP"/>
    </source>
</evidence>
<keyword evidence="1" id="KW-0732">Signal</keyword>
<reference evidence="3 4" key="1">
    <citation type="journal article" date="2015" name="Int. J. Syst. Evol. Microbiol.">
        <title>Gemmobacter intermedius sp. nov., isolated from a white stork (Ciconia ciconia).</title>
        <authorList>
            <person name="Kampfer P."/>
            <person name="Jerzak L."/>
            <person name="Wilharm G."/>
            <person name="Golke J."/>
            <person name="Busse H.J."/>
            <person name="Glaeser S.P."/>
        </authorList>
    </citation>
    <scope>NUCLEOTIDE SEQUENCE [LARGE SCALE GENOMIC DNA]</scope>
    <source>
        <strain evidence="3 4">119/4</strain>
    </source>
</reference>
<dbReference type="Proteomes" id="UP000287168">
    <property type="component" value="Unassembled WGS sequence"/>
</dbReference>
<evidence type="ECO:0000313" key="4">
    <source>
        <dbReference type="Proteomes" id="UP000287168"/>
    </source>
</evidence>
<name>A0A3S3YDY0_9RHOB</name>
<feature type="domain" description="DUF306" evidence="2">
    <location>
        <begin position="39"/>
        <end position="140"/>
    </location>
</feature>
<dbReference type="AlphaFoldDB" id="A0A3S3YDY0"/>
<sequence>MLRPFLPAALLLTLALPGFAQTAPTAAPQAPAAPAAFGQTLSGAEWKVTRLTALSRIEGEAPGISFGKDARVSGSSGCNRYMGGYSQDGQSLTFTELAGTMMACPPQRMELEQQMLGALGQVKGFLITPGGALELYGDTGLLLRAER</sequence>
<dbReference type="RefSeq" id="WP_128488163.1">
    <property type="nucleotide sequence ID" value="NZ_JBHLXB010000017.1"/>
</dbReference>
<dbReference type="InterPro" id="IPR053147">
    <property type="entry name" value="Hsp_HslJ-like"/>
</dbReference>
<dbReference type="OrthoDB" id="9809132at2"/>
<dbReference type="Gene3D" id="2.40.128.270">
    <property type="match status" value="1"/>
</dbReference>
<gene>
    <name evidence="3" type="ORF">EP867_08575</name>
</gene>
<feature type="chain" id="PRO_5018586519" evidence="1">
    <location>
        <begin position="21"/>
        <end position="147"/>
    </location>
</feature>
<dbReference type="PANTHER" id="PTHR35535">
    <property type="entry name" value="HEAT SHOCK PROTEIN HSLJ"/>
    <property type="match status" value="1"/>
</dbReference>
<evidence type="ECO:0000313" key="3">
    <source>
        <dbReference type="EMBL" id="RWY41776.1"/>
    </source>
</evidence>
<dbReference type="EMBL" id="SBLC01000009">
    <property type="protein sequence ID" value="RWY41776.1"/>
    <property type="molecule type" value="Genomic_DNA"/>
</dbReference>
<comment type="caution">
    <text evidence="3">The sequence shown here is derived from an EMBL/GenBank/DDBJ whole genome shotgun (WGS) entry which is preliminary data.</text>
</comment>
<protein>
    <submittedName>
        <fullName evidence="3">META domain-containing protein</fullName>
    </submittedName>
</protein>
<dbReference type="Pfam" id="PF03724">
    <property type="entry name" value="META"/>
    <property type="match status" value="1"/>
</dbReference>
<proteinExistence type="predicted"/>
<accession>A0A3S3YDY0</accession>
<feature type="signal peptide" evidence="1">
    <location>
        <begin position="1"/>
        <end position="20"/>
    </location>
</feature>
<evidence type="ECO:0000259" key="2">
    <source>
        <dbReference type="Pfam" id="PF03724"/>
    </source>
</evidence>
<keyword evidence="4" id="KW-1185">Reference proteome</keyword>
<dbReference type="InterPro" id="IPR038670">
    <property type="entry name" value="HslJ-like_sf"/>
</dbReference>